<dbReference type="Proteomes" id="UP000284706">
    <property type="component" value="Unassembled WGS sequence"/>
</dbReference>
<evidence type="ECO:0000313" key="8">
    <source>
        <dbReference type="Proteomes" id="UP000284706"/>
    </source>
</evidence>
<evidence type="ECO:0000256" key="6">
    <source>
        <dbReference type="RuleBase" id="RU365009"/>
    </source>
</evidence>
<protein>
    <recommendedName>
        <fullName evidence="6">Hydrophobin</fullName>
    </recommendedName>
</protein>
<evidence type="ECO:0000313" key="7">
    <source>
        <dbReference type="EMBL" id="PPQ76579.1"/>
    </source>
</evidence>
<dbReference type="CDD" id="cd23507">
    <property type="entry name" value="hydrophobin_I"/>
    <property type="match status" value="1"/>
</dbReference>
<dbReference type="Pfam" id="PF01185">
    <property type="entry name" value="Hydrophobin"/>
    <property type="match status" value="1"/>
</dbReference>
<keyword evidence="5 6" id="KW-1015">Disulfide bond</keyword>
<comment type="subcellular location">
    <subcellularLocation>
        <location evidence="1 6">Secreted</location>
        <location evidence="1 6">Cell wall</location>
    </subcellularLocation>
</comment>
<sequence length="107" mass="10501">MFSKFATFVVVALGALSVSATEFSCNTGAVQCCDSLQAPAEYSAEGIAALVGVAVSTITGQVGLGCDAFTVIGTGTGANCATAPVCCEHVYSNSLIGVNCTPALVGA</sequence>
<keyword evidence="4 6" id="KW-0964">Secreted</keyword>
<keyword evidence="6" id="KW-0732">Signal</keyword>
<dbReference type="OrthoDB" id="4225815at2759"/>
<keyword evidence="8" id="KW-1185">Reference proteome</keyword>
<organism evidence="7 8">
    <name type="scientific">Gymnopilus dilepis</name>
    <dbReference type="NCBI Taxonomy" id="231916"/>
    <lineage>
        <taxon>Eukaryota</taxon>
        <taxon>Fungi</taxon>
        <taxon>Dikarya</taxon>
        <taxon>Basidiomycota</taxon>
        <taxon>Agaricomycotina</taxon>
        <taxon>Agaricomycetes</taxon>
        <taxon>Agaricomycetidae</taxon>
        <taxon>Agaricales</taxon>
        <taxon>Agaricineae</taxon>
        <taxon>Hymenogastraceae</taxon>
        <taxon>Gymnopilus</taxon>
    </lineage>
</organism>
<dbReference type="AlphaFoldDB" id="A0A409WDL4"/>
<dbReference type="GO" id="GO:0005199">
    <property type="term" value="F:structural constituent of cell wall"/>
    <property type="evidence" value="ECO:0007669"/>
    <property type="project" value="InterPro"/>
</dbReference>
<evidence type="ECO:0000256" key="2">
    <source>
        <dbReference type="ARBA" id="ARBA00010446"/>
    </source>
</evidence>
<reference evidence="7 8" key="1">
    <citation type="journal article" date="2018" name="Evol. Lett.">
        <title>Horizontal gene cluster transfer increased hallucinogenic mushroom diversity.</title>
        <authorList>
            <person name="Reynolds H.T."/>
            <person name="Vijayakumar V."/>
            <person name="Gluck-Thaler E."/>
            <person name="Korotkin H.B."/>
            <person name="Matheny P.B."/>
            <person name="Slot J.C."/>
        </authorList>
    </citation>
    <scope>NUCLEOTIDE SEQUENCE [LARGE SCALE GENOMIC DNA]</scope>
    <source>
        <strain evidence="7 8">SRW20</strain>
    </source>
</reference>
<proteinExistence type="inferred from homology"/>
<dbReference type="SMART" id="SM00075">
    <property type="entry name" value="HYDRO"/>
    <property type="match status" value="1"/>
</dbReference>
<feature type="signal peptide" evidence="6">
    <location>
        <begin position="1"/>
        <end position="20"/>
    </location>
</feature>
<dbReference type="EMBL" id="NHYE01005145">
    <property type="protein sequence ID" value="PPQ76579.1"/>
    <property type="molecule type" value="Genomic_DNA"/>
</dbReference>
<comment type="caution">
    <text evidence="7">The sequence shown here is derived from an EMBL/GenBank/DDBJ whole genome shotgun (WGS) entry which is preliminary data.</text>
</comment>
<evidence type="ECO:0000256" key="5">
    <source>
        <dbReference type="ARBA" id="ARBA00023157"/>
    </source>
</evidence>
<dbReference type="GO" id="GO:0009277">
    <property type="term" value="C:fungal-type cell wall"/>
    <property type="evidence" value="ECO:0007669"/>
    <property type="project" value="InterPro"/>
</dbReference>
<evidence type="ECO:0000256" key="4">
    <source>
        <dbReference type="ARBA" id="ARBA00022525"/>
    </source>
</evidence>
<dbReference type="InParanoid" id="A0A409WDL4"/>
<gene>
    <name evidence="7" type="ORF">CVT26_012819</name>
</gene>
<accession>A0A409WDL4</accession>
<feature type="chain" id="PRO_5018813030" description="Hydrophobin" evidence="6">
    <location>
        <begin position="21"/>
        <end position="107"/>
    </location>
</feature>
<dbReference type="InterPro" id="IPR001338">
    <property type="entry name" value="Class_I_Hydrophobin"/>
</dbReference>
<evidence type="ECO:0000256" key="3">
    <source>
        <dbReference type="ARBA" id="ARBA00022512"/>
    </source>
</evidence>
<keyword evidence="3 6" id="KW-0134">Cell wall</keyword>
<evidence type="ECO:0000256" key="1">
    <source>
        <dbReference type="ARBA" id="ARBA00004191"/>
    </source>
</evidence>
<comment type="similarity">
    <text evidence="2 6">Belongs to the fungal hydrophobin family.</text>
</comment>
<name>A0A409WDL4_9AGAR</name>